<comment type="caution">
    <text evidence="1">The sequence shown here is derived from an EMBL/GenBank/DDBJ whole genome shotgun (WGS) entry which is preliminary data.</text>
</comment>
<dbReference type="Proteomes" id="UP001271792">
    <property type="component" value="Unassembled WGS sequence"/>
</dbReference>
<dbReference type="EMBL" id="JAXAVV010000005">
    <property type="protein sequence ID" value="MDX8050417.1"/>
    <property type="molecule type" value="Genomic_DNA"/>
</dbReference>
<accession>A0ABU4TQB6</accession>
<sequence>MTDLYDDELDECITPACARRYHGANPVRRGLRVCGHCADEFLDALTEIPDRWQDIDHPEMIHPQKGDPGRRAKGGPAAAPMNLTYFALMDPRTTWEEPGDLIHPVDALGGYRDRVLDALAGRAVDLRSAEELLREGHRGGYIGNVCSAIAQHGNLALRQDWAGYLCWAVRLVRDEVRSLTGAARPARPIGFCPELLDHWQCGYPLWLPPPGGTVECGGCGHTWTKRDWLRLADEMGLG</sequence>
<reference evidence="1 2" key="1">
    <citation type="submission" date="2023-11" db="EMBL/GenBank/DDBJ databases">
        <title>Lentzea sokolovensis, sp. nov., Lentzea kristufkii, sp. nov., and Lentzea miocenensis, sp. nov., rare actinobacteria from Sokolov Coal Basin, Miocene lacustrine sediment, Czech Republic.</title>
        <authorList>
            <person name="Lara A."/>
            <person name="Kotroba L."/>
            <person name="Nouioui I."/>
            <person name="Neumann-Schaal M."/>
            <person name="Mast Y."/>
            <person name="Chronakova A."/>
        </authorList>
    </citation>
    <scope>NUCLEOTIDE SEQUENCE [LARGE SCALE GENOMIC DNA]</scope>
    <source>
        <strain evidence="1 2">BCCO 10_0798</strain>
    </source>
</reference>
<evidence type="ECO:0000313" key="1">
    <source>
        <dbReference type="EMBL" id="MDX8050417.1"/>
    </source>
</evidence>
<name>A0ABU4TQB6_9PSEU</name>
<protein>
    <submittedName>
        <fullName evidence="1">Uncharacterized protein</fullName>
    </submittedName>
</protein>
<organism evidence="1 2">
    <name type="scientific">Lentzea kristufekii</name>
    <dbReference type="NCBI Taxonomy" id="3095430"/>
    <lineage>
        <taxon>Bacteria</taxon>
        <taxon>Bacillati</taxon>
        <taxon>Actinomycetota</taxon>
        <taxon>Actinomycetes</taxon>
        <taxon>Pseudonocardiales</taxon>
        <taxon>Pseudonocardiaceae</taxon>
        <taxon>Lentzea</taxon>
    </lineage>
</organism>
<dbReference type="RefSeq" id="WP_319984390.1">
    <property type="nucleotide sequence ID" value="NZ_JAXAVV010000005.1"/>
</dbReference>
<gene>
    <name evidence="1" type="ORF">SK571_13580</name>
</gene>
<evidence type="ECO:0000313" key="2">
    <source>
        <dbReference type="Proteomes" id="UP001271792"/>
    </source>
</evidence>
<proteinExistence type="predicted"/>
<keyword evidence="2" id="KW-1185">Reference proteome</keyword>